<reference evidence="1 2" key="1">
    <citation type="submission" date="2023-12" db="EMBL/GenBank/DDBJ databases">
        <title>A high-quality genome assembly for Dillenia turbinata (Dilleniales).</title>
        <authorList>
            <person name="Chanderbali A."/>
        </authorList>
    </citation>
    <scope>NUCLEOTIDE SEQUENCE [LARGE SCALE GENOMIC DNA]</scope>
    <source>
        <strain evidence="1">LSX21</strain>
        <tissue evidence="1">Leaf</tissue>
    </source>
</reference>
<dbReference type="PANTHER" id="PTHR47623:SF1">
    <property type="entry name" value="OS09G0287300 PROTEIN"/>
    <property type="match status" value="1"/>
</dbReference>
<organism evidence="1 2">
    <name type="scientific">Dillenia turbinata</name>
    <dbReference type="NCBI Taxonomy" id="194707"/>
    <lineage>
        <taxon>Eukaryota</taxon>
        <taxon>Viridiplantae</taxon>
        <taxon>Streptophyta</taxon>
        <taxon>Embryophyta</taxon>
        <taxon>Tracheophyta</taxon>
        <taxon>Spermatophyta</taxon>
        <taxon>Magnoliopsida</taxon>
        <taxon>eudicotyledons</taxon>
        <taxon>Gunneridae</taxon>
        <taxon>Pentapetalae</taxon>
        <taxon>Dilleniales</taxon>
        <taxon>Dilleniaceae</taxon>
        <taxon>Dillenia</taxon>
    </lineage>
</organism>
<keyword evidence="2" id="KW-1185">Reference proteome</keyword>
<comment type="caution">
    <text evidence="1">The sequence shown here is derived from an EMBL/GenBank/DDBJ whole genome shotgun (WGS) entry which is preliminary data.</text>
</comment>
<protein>
    <submittedName>
        <fullName evidence="1">Uncharacterized protein</fullName>
    </submittedName>
</protein>
<dbReference type="AlphaFoldDB" id="A0AAN8V8H9"/>
<name>A0AAN8V8H9_9MAGN</name>
<dbReference type="Gene3D" id="3.40.50.1240">
    <property type="entry name" value="Phosphoglycerate mutase-like"/>
    <property type="match status" value="1"/>
</dbReference>
<dbReference type="EMBL" id="JBAMMX010000013">
    <property type="protein sequence ID" value="KAK6928794.1"/>
    <property type="molecule type" value="Genomic_DNA"/>
</dbReference>
<dbReference type="Proteomes" id="UP001370490">
    <property type="component" value="Unassembled WGS sequence"/>
</dbReference>
<accession>A0AAN8V8H9</accession>
<evidence type="ECO:0000313" key="1">
    <source>
        <dbReference type="EMBL" id="KAK6928794.1"/>
    </source>
</evidence>
<dbReference type="PANTHER" id="PTHR47623">
    <property type="entry name" value="OS09G0287300 PROTEIN"/>
    <property type="match status" value="1"/>
</dbReference>
<dbReference type="SUPFAM" id="SSF53254">
    <property type="entry name" value="Phosphoglycerate mutase-like"/>
    <property type="match status" value="1"/>
</dbReference>
<evidence type="ECO:0000313" key="2">
    <source>
        <dbReference type="Proteomes" id="UP001370490"/>
    </source>
</evidence>
<proteinExistence type="predicted"/>
<sequence>MNTTSISNRNIPFTSSFPKSFFTTPKACSLPHRSPRHFPSPSFVIETAQGQVYQDNTSDSVARRLLLLRHAKISWETLIMICIDGPLSNRLLFVEIDHDRPLSESGRTDAVNVSRKLQQLGWIPQLILLWL</sequence>
<dbReference type="InterPro" id="IPR029033">
    <property type="entry name" value="His_PPase_superfam"/>
</dbReference>
<gene>
    <name evidence="1" type="ORF">RJ641_004999</name>
</gene>